<comment type="caution">
    <text evidence="1">The sequence shown here is derived from an EMBL/GenBank/DDBJ whole genome shotgun (WGS) entry which is preliminary data.</text>
</comment>
<protein>
    <submittedName>
        <fullName evidence="1">Uncharacterized protein</fullName>
    </submittedName>
</protein>
<dbReference type="Proteomes" id="UP000197138">
    <property type="component" value="Unassembled WGS sequence"/>
</dbReference>
<sequence>MARVAKKGDSDLLDSSPNYACDDAMIGVVGRLSHYLLDDSVVCSPEGVDLSEANLAVGATEGLKLWGGVTTYLEGSGIKVHHSSRVCCTCDPSIISLDARPAKLLLAMQGHIETFSMMPQQLYQLFDAPIGFGPFSSGYCREATFVTRMGDFCANLIRSQSSDFQSVMTKLSERNVWDFGSVVAVCREAVTRLEL</sequence>
<gene>
    <name evidence="1" type="ORF">CDL15_Pgr020308</name>
</gene>
<evidence type="ECO:0000313" key="2">
    <source>
        <dbReference type="Proteomes" id="UP000197138"/>
    </source>
</evidence>
<dbReference type="AlphaFoldDB" id="A0A218Y3K5"/>
<accession>A0A218Y3K5</accession>
<proteinExistence type="predicted"/>
<organism evidence="1 2">
    <name type="scientific">Punica granatum</name>
    <name type="common">Pomegranate</name>
    <dbReference type="NCBI Taxonomy" id="22663"/>
    <lineage>
        <taxon>Eukaryota</taxon>
        <taxon>Viridiplantae</taxon>
        <taxon>Streptophyta</taxon>
        <taxon>Embryophyta</taxon>
        <taxon>Tracheophyta</taxon>
        <taxon>Spermatophyta</taxon>
        <taxon>Magnoliopsida</taxon>
        <taxon>eudicotyledons</taxon>
        <taxon>Gunneridae</taxon>
        <taxon>Pentapetalae</taxon>
        <taxon>rosids</taxon>
        <taxon>malvids</taxon>
        <taxon>Myrtales</taxon>
        <taxon>Lythraceae</taxon>
        <taxon>Punica</taxon>
    </lineage>
</organism>
<evidence type="ECO:0000313" key="1">
    <source>
        <dbReference type="EMBL" id="OWM91638.1"/>
    </source>
</evidence>
<reference evidence="2" key="1">
    <citation type="journal article" date="2017" name="Plant J.">
        <title>The pomegranate (Punica granatum L.) genome and the genomics of punicalagin biosynthesis.</title>
        <authorList>
            <person name="Qin G."/>
            <person name="Xu C."/>
            <person name="Ming R."/>
            <person name="Tang H."/>
            <person name="Guyot R."/>
            <person name="Kramer E.M."/>
            <person name="Hu Y."/>
            <person name="Yi X."/>
            <person name="Qi Y."/>
            <person name="Xu X."/>
            <person name="Gao Z."/>
            <person name="Pan H."/>
            <person name="Jian J."/>
            <person name="Tian Y."/>
            <person name="Yue Z."/>
            <person name="Xu Y."/>
        </authorList>
    </citation>
    <scope>NUCLEOTIDE SEQUENCE [LARGE SCALE GENOMIC DNA]</scope>
    <source>
        <strain evidence="2">cv. Dabenzi</strain>
    </source>
</reference>
<name>A0A218Y3K5_PUNGR</name>
<dbReference type="EMBL" id="MTKT01000065">
    <property type="protein sequence ID" value="OWM91638.1"/>
    <property type="molecule type" value="Genomic_DNA"/>
</dbReference>